<dbReference type="InterPro" id="IPR013761">
    <property type="entry name" value="SAM/pointed_sf"/>
</dbReference>
<evidence type="ECO:0000256" key="2">
    <source>
        <dbReference type="SAM" id="MobiDB-lite"/>
    </source>
</evidence>
<dbReference type="Proteomes" id="UP000472273">
    <property type="component" value="Unplaced"/>
</dbReference>
<dbReference type="Gene3D" id="1.10.150.50">
    <property type="entry name" value="Transcription Factor, Ets-1"/>
    <property type="match status" value="1"/>
</dbReference>
<dbReference type="SUPFAM" id="SSF47769">
    <property type="entry name" value="SAM/Pointed domain"/>
    <property type="match status" value="1"/>
</dbReference>
<dbReference type="Pfam" id="PF12796">
    <property type="entry name" value="Ank_2"/>
    <property type="match status" value="1"/>
</dbReference>
<accession>A0A670Y1C3</accession>
<feature type="domain" description="SAM" evidence="3">
    <location>
        <begin position="293"/>
        <end position="356"/>
    </location>
</feature>
<feature type="repeat" description="ANK" evidence="1">
    <location>
        <begin position="39"/>
        <end position="71"/>
    </location>
</feature>
<protein>
    <submittedName>
        <fullName evidence="4">Ankyrin repeat and sterile alpha motif domain containing 3</fullName>
    </submittedName>
</protein>
<dbReference type="OMA" id="CRXDSDH"/>
<dbReference type="InterPro" id="IPR036770">
    <property type="entry name" value="Ankyrin_rpt-contain_sf"/>
</dbReference>
<feature type="compositionally biased region" description="Polar residues" evidence="2">
    <location>
        <begin position="277"/>
        <end position="292"/>
    </location>
</feature>
<dbReference type="PANTHER" id="PTHR24184">
    <property type="entry name" value="SI:CH211-189E2.2"/>
    <property type="match status" value="1"/>
</dbReference>
<dbReference type="Pfam" id="PF00536">
    <property type="entry name" value="SAM_1"/>
    <property type="match status" value="1"/>
</dbReference>
<dbReference type="CDD" id="cd09519">
    <property type="entry name" value="SAM_ANKS3"/>
    <property type="match status" value="1"/>
</dbReference>
<reference evidence="4" key="1">
    <citation type="submission" date="2025-08" db="UniProtKB">
        <authorList>
            <consortium name="Ensembl"/>
        </authorList>
    </citation>
    <scope>IDENTIFICATION</scope>
</reference>
<dbReference type="PROSITE" id="PS50105">
    <property type="entry name" value="SAM_DOMAIN"/>
    <property type="match status" value="1"/>
</dbReference>
<dbReference type="PANTHER" id="PTHR24184:SF6">
    <property type="entry name" value="ANKYRIN REPEAT AND SAM DOMAIN-CONTAINING PROTEIN 3"/>
    <property type="match status" value="1"/>
</dbReference>
<dbReference type="InterPro" id="IPR002110">
    <property type="entry name" value="Ankyrin_rpt"/>
</dbReference>
<evidence type="ECO:0000313" key="4">
    <source>
        <dbReference type="Ensembl" id="ENSPTXP00000005869.1"/>
    </source>
</evidence>
<keyword evidence="5" id="KW-1185">Reference proteome</keyword>
<dbReference type="AlphaFoldDB" id="A0A670Y1C3"/>
<feature type="region of interest" description="Disordered" evidence="2">
    <location>
        <begin position="218"/>
        <end position="292"/>
    </location>
</feature>
<gene>
    <name evidence="4" type="primary">ANKS3</name>
</gene>
<reference evidence="4" key="2">
    <citation type="submission" date="2025-09" db="UniProtKB">
        <authorList>
            <consortium name="Ensembl"/>
        </authorList>
    </citation>
    <scope>IDENTIFICATION</scope>
</reference>
<organism evidence="4 5">
    <name type="scientific">Pseudonaja textilis</name>
    <name type="common">Eastern brown snake</name>
    <dbReference type="NCBI Taxonomy" id="8673"/>
    <lineage>
        <taxon>Eukaryota</taxon>
        <taxon>Metazoa</taxon>
        <taxon>Chordata</taxon>
        <taxon>Craniata</taxon>
        <taxon>Vertebrata</taxon>
        <taxon>Euteleostomi</taxon>
        <taxon>Lepidosauria</taxon>
        <taxon>Squamata</taxon>
        <taxon>Bifurcata</taxon>
        <taxon>Unidentata</taxon>
        <taxon>Episquamata</taxon>
        <taxon>Toxicofera</taxon>
        <taxon>Serpentes</taxon>
        <taxon>Colubroidea</taxon>
        <taxon>Elapidae</taxon>
        <taxon>Hydrophiinae</taxon>
        <taxon>Pseudonaja</taxon>
    </lineage>
</organism>
<keyword evidence="1" id="KW-0040">ANK repeat</keyword>
<dbReference type="InterPro" id="IPR001660">
    <property type="entry name" value="SAM"/>
</dbReference>
<name>A0A670Y1C3_PSETE</name>
<feature type="compositionally biased region" description="Basic residues" evidence="2">
    <location>
        <begin position="249"/>
        <end position="262"/>
    </location>
</feature>
<dbReference type="PROSITE" id="PS50297">
    <property type="entry name" value="ANK_REP_REGION"/>
    <property type="match status" value="2"/>
</dbReference>
<feature type="region of interest" description="Disordered" evidence="2">
    <location>
        <begin position="108"/>
        <end position="140"/>
    </location>
</feature>
<proteinExistence type="predicted"/>
<sequence>MKDTHGWTALFHCTSAGHQQMVKFLLDSGANANCREPFCGYSPLMEAAASGHEIIVQYLLNHGVKVDVRDSTGATARTLAMKYGHMKIVGLIDLHTAPVPKVLRRGTGKYEDLSSSDESYCVPPRQRPARKSRGPSIHEGPHALAKITAVRTGGNTRLHHEQIPPEGYVTFKDDGSGLEGGGLRYRDVISPINDRDVESSSSRENSFFTNDVGVIRTSSSSEGLARNVGLSSEGSLESNEDSDSAAKSSSRKHAKGSMKVKNRYGNSDTHWPWKTKASAQQHSPSNNETSSCAGPQDLATFLDQIGCLKYLQIFEEQDIDLRIFLTLTESDLKEIGITLFGPKRKMTSAIARWHSSARPLSDALELAYADRLEAEMQELAIQLHKRCEEVKGLTGQVSQEQELRAVVEGCLMEQDVAWSNAQAQLQEVQGITRSAGVLLEQIRACQVELASRINQEQAGSQELEIRAQLGASKWDVQFMTKRLSSPSFSHT</sequence>
<dbReference type="SUPFAM" id="SSF48403">
    <property type="entry name" value="Ankyrin repeat"/>
    <property type="match status" value="1"/>
</dbReference>
<dbReference type="GO" id="GO:0005929">
    <property type="term" value="C:cilium"/>
    <property type="evidence" value="ECO:0007669"/>
    <property type="project" value="TreeGrafter"/>
</dbReference>
<feature type="repeat" description="ANK" evidence="1">
    <location>
        <begin position="5"/>
        <end position="37"/>
    </location>
</feature>
<dbReference type="SMART" id="SM00454">
    <property type="entry name" value="SAM"/>
    <property type="match status" value="1"/>
</dbReference>
<dbReference type="SMART" id="SM00248">
    <property type="entry name" value="ANK"/>
    <property type="match status" value="3"/>
</dbReference>
<dbReference type="Gene3D" id="1.25.40.20">
    <property type="entry name" value="Ankyrin repeat-containing domain"/>
    <property type="match status" value="1"/>
</dbReference>
<dbReference type="PROSITE" id="PS50088">
    <property type="entry name" value="ANK_REPEAT"/>
    <property type="match status" value="2"/>
</dbReference>
<evidence type="ECO:0000259" key="3">
    <source>
        <dbReference type="PROSITE" id="PS50105"/>
    </source>
</evidence>
<evidence type="ECO:0000313" key="5">
    <source>
        <dbReference type="Proteomes" id="UP000472273"/>
    </source>
</evidence>
<dbReference type="InterPro" id="IPR047238">
    <property type="entry name" value="ANKS3_SAM"/>
</dbReference>
<evidence type="ECO:0000256" key="1">
    <source>
        <dbReference type="PROSITE-ProRule" id="PRU00023"/>
    </source>
</evidence>
<dbReference type="GeneTree" id="ENSGT00940000156610"/>
<dbReference type="Ensembl" id="ENSPTXT00000006058.1">
    <property type="protein sequence ID" value="ENSPTXP00000005869.1"/>
    <property type="gene ID" value="ENSPTXG00000004275.1"/>
</dbReference>